<dbReference type="SFLD" id="SFLDG01016">
    <property type="entry name" value="Prenyltransferase_Like_2"/>
    <property type="match status" value="1"/>
</dbReference>
<dbReference type="Proteomes" id="UP001595961">
    <property type="component" value="Unassembled WGS sequence"/>
</dbReference>
<evidence type="ECO:0000256" key="3">
    <source>
        <dbReference type="ARBA" id="ARBA00022737"/>
    </source>
</evidence>
<evidence type="ECO:0000313" key="9">
    <source>
        <dbReference type="Proteomes" id="UP001595961"/>
    </source>
</evidence>
<comment type="caution">
    <text evidence="8">The sequence shown here is derived from an EMBL/GenBank/DDBJ whole genome shotgun (WGS) entry which is preliminary data.</text>
</comment>
<feature type="domain" description="Squalene cyclase N-terminal" evidence="7">
    <location>
        <begin position="30"/>
        <end position="317"/>
    </location>
</feature>
<dbReference type="CDD" id="cd02892">
    <property type="entry name" value="SQCY_1"/>
    <property type="match status" value="1"/>
</dbReference>
<dbReference type="PANTHER" id="PTHR11764:SF20">
    <property type="entry name" value="LANOSTEROL SYNTHASE"/>
    <property type="match status" value="1"/>
</dbReference>
<dbReference type="PANTHER" id="PTHR11764">
    <property type="entry name" value="TERPENE CYCLASE/MUTASE FAMILY MEMBER"/>
    <property type="match status" value="1"/>
</dbReference>
<organism evidence="8 9">
    <name type="scientific">Dyella halodurans</name>
    <dbReference type="NCBI Taxonomy" id="1920171"/>
    <lineage>
        <taxon>Bacteria</taxon>
        <taxon>Pseudomonadati</taxon>
        <taxon>Pseudomonadota</taxon>
        <taxon>Gammaproteobacteria</taxon>
        <taxon>Lysobacterales</taxon>
        <taxon>Rhodanobacteraceae</taxon>
        <taxon>Dyella</taxon>
    </lineage>
</organism>
<protein>
    <submittedName>
        <fullName evidence="8">Squalene--hopene cyclase</fullName>
        <ecNumber evidence="8">5.4.99.17</ecNumber>
    </submittedName>
</protein>
<feature type="domain" description="Squalene cyclase C-terminal" evidence="6">
    <location>
        <begin position="328"/>
        <end position="657"/>
    </location>
</feature>
<dbReference type="NCBIfam" id="TIGR01787">
    <property type="entry name" value="squalene_cyclas"/>
    <property type="match status" value="1"/>
</dbReference>
<keyword evidence="3" id="KW-0677">Repeat</keyword>
<comment type="similarity">
    <text evidence="2">Belongs to the terpene cyclase/mutase family.</text>
</comment>
<name>A0ABV9C2T7_9GAMM</name>
<dbReference type="InterPro" id="IPR008930">
    <property type="entry name" value="Terpenoid_cyclase/PrenylTrfase"/>
</dbReference>
<keyword evidence="4 8" id="KW-0413">Isomerase</keyword>
<evidence type="ECO:0000259" key="6">
    <source>
        <dbReference type="Pfam" id="PF13243"/>
    </source>
</evidence>
<dbReference type="InterPro" id="IPR032696">
    <property type="entry name" value="SQ_cyclase_C"/>
</dbReference>
<evidence type="ECO:0000259" key="7">
    <source>
        <dbReference type="Pfam" id="PF13249"/>
    </source>
</evidence>
<dbReference type="EMBL" id="JBHSGA010000017">
    <property type="protein sequence ID" value="MFC4527304.1"/>
    <property type="molecule type" value="Genomic_DNA"/>
</dbReference>
<comment type="pathway">
    <text evidence="1">Secondary metabolite biosynthesis; hopanoid biosynthesis.</text>
</comment>
<dbReference type="GO" id="GO:0051007">
    <property type="term" value="F:squalene-hopene cyclase activity"/>
    <property type="evidence" value="ECO:0007669"/>
    <property type="project" value="UniProtKB-EC"/>
</dbReference>
<accession>A0ABV9C2T7</accession>
<dbReference type="Gene3D" id="1.50.10.20">
    <property type="match status" value="2"/>
</dbReference>
<dbReference type="EC" id="5.4.99.17" evidence="8"/>
<evidence type="ECO:0000313" key="8">
    <source>
        <dbReference type="EMBL" id="MFC4527304.1"/>
    </source>
</evidence>
<gene>
    <name evidence="8" type="primary">shc</name>
    <name evidence="8" type="ORF">ACFO5W_11735</name>
</gene>
<evidence type="ECO:0000256" key="4">
    <source>
        <dbReference type="ARBA" id="ARBA00023235"/>
    </source>
</evidence>
<feature type="region of interest" description="Disordered" evidence="5">
    <location>
        <begin position="1"/>
        <end position="23"/>
    </location>
</feature>
<dbReference type="RefSeq" id="WP_266149290.1">
    <property type="nucleotide sequence ID" value="NZ_CP064028.1"/>
</dbReference>
<dbReference type="Pfam" id="PF13249">
    <property type="entry name" value="SQHop_cyclase_N"/>
    <property type="match status" value="1"/>
</dbReference>
<sequence>MTETSAPVDDAARPAHRDEEPETTRIDQAIERARKALLARQRPDGHWCFEFETDCTISAEYILMMHFLDDIDEVLQEKLARYIRLKQRLDTHGGWPLYQDGAIDLSCTVKSYYALKAAGDPAEAPHMQRARDAILQRGGAARSNVFTRILLAMFEQVPWRAAPYVPVEIMLFPRWAPFHLDKVSYWARATMVPLFILCSLKARAKNPRRVGVPELFVTPPQQERHYFAVGGFASRCFLVLDKLGRACDPLVPRALRQKAVKKAEQWFLARLNGEDGVGAIFPPMVNTLEALDLLGYAKDHPARATCLKSLQKLIVQSADGTAYCQPCVSPVWDTGWAAMALLRASGDAATQAAVTRALDWMAPLQELEVKGDWAAQAPDLPPGGWAFQYANAYFPDLDDTALVAGLLHVAVLGTPQEGMYRARIERAADWLVGMQSDNGGFAAFDRNNTHYHINQIPFADHGAMLDPPTEDVSGRVLACLGVLRRPQDRVAIARCVAYLKTAQQPDGSYWGRWGTNYIYGTWSVLAGLALVGEDLSQPWIRKSIDWLVARQHADGGWGETNDSYFDPALRGSNGGISTAHSTAWALLGLLAVGEHRSEAVRRGIQWLLDDQQASDEREAGLWYHSSYNAPGFPRVFFLKYHGYTAYFPLWALTRYRRLMQSTPSPGTQ</sequence>
<dbReference type="InterPro" id="IPR006400">
    <property type="entry name" value="Hopene-cyclase"/>
</dbReference>
<keyword evidence="9" id="KW-1185">Reference proteome</keyword>
<evidence type="ECO:0000256" key="5">
    <source>
        <dbReference type="SAM" id="MobiDB-lite"/>
    </source>
</evidence>
<dbReference type="NCBIfam" id="TIGR01507">
    <property type="entry name" value="hopene_cyclase"/>
    <property type="match status" value="1"/>
</dbReference>
<dbReference type="SUPFAM" id="SSF48239">
    <property type="entry name" value="Terpenoid cyclases/Protein prenyltransferases"/>
    <property type="match status" value="2"/>
</dbReference>
<evidence type="ECO:0000256" key="1">
    <source>
        <dbReference type="ARBA" id="ARBA00004999"/>
    </source>
</evidence>
<reference evidence="9" key="1">
    <citation type="journal article" date="2019" name="Int. J. Syst. Evol. Microbiol.">
        <title>The Global Catalogue of Microorganisms (GCM) 10K type strain sequencing project: providing services to taxonomists for standard genome sequencing and annotation.</title>
        <authorList>
            <consortium name="The Broad Institute Genomics Platform"/>
            <consortium name="The Broad Institute Genome Sequencing Center for Infectious Disease"/>
            <person name="Wu L."/>
            <person name="Ma J."/>
        </authorList>
    </citation>
    <scope>NUCLEOTIDE SEQUENCE [LARGE SCALE GENOMIC DNA]</scope>
    <source>
        <strain evidence="9">CCM 4481</strain>
    </source>
</reference>
<dbReference type="InterPro" id="IPR032697">
    <property type="entry name" value="SQ_cyclase_N"/>
</dbReference>
<dbReference type="InterPro" id="IPR018333">
    <property type="entry name" value="Squalene_cyclase"/>
</dbReference>
<feature type="compositionally biased region" description="Basic and acidic residues" evidence="5">
    <location>
        <begin position="10"/>
        <end position="23"/>
    </location>
</feature>
<evidence type="ECO:0000256" key="2">
    <source>
        <dbReference type="ARBA" id="ARBA00009755"/>
    </source>
</evidence>
<dbReference type="Pfam" id="PF13243">
    <property type="entry name" value="SQHop_cyclase_C"/>
    <property type="match status" value="1"/>
</dbReference>
<proteinExistence type="inferred from homology"/>